<evidence type="ECO:0000313" key="4">
    <source>
        <dbReference type="Proteomes" id="UP000504637"/>
    </source>
</evidence>
<evidence type="ECO:0000256" key="3">
    <source>
        <dbReference type="SAM" id="SignalP"/>
    </source>
</evidence>
<keyword evidence="3" id="KW-0732">Signal</keyword>
<reference evidence="5" key="2">
    <citation type="submission" date="2020-04" db="EMBL/GenBank/DDBJ databases">
        <authorList>
            <consortium name="NCBI Genome Project"/>
        </authorList>
    </citation>
    <scope>NUCLEOTIDE SEQUENCE</scope>
    <source>
        <strain evidence="5">CBS 342.82</strain>
    </source>
</reference>
<dbReference type="GeneID" id="54366327"/>
<evidence type="ECO:0000313" key="5">
    <source>
        <dbReference type="RefSeq" id="XP_033457318.1"/>
    </source>
</evidence>
<evidence type="ECO:0000256" key="1">
    <source>
        <dbReference type="SAM" id="MobiDB-lite"/>
    </source>
</evidence>
<dbReference type="AlphaFoldDB" id="A0A6J3M067"/>
<protein>
    <recommendedName>
        <fullName evidence="6">GPI anchored serine-threonine rich protein</fullName>
    </recommendedName>
</protein>
<keyword evidence="2" id="KW-1133">Transmembrane helix</keyword>
<feature type="chain" id="PRO_5026923507" description="GPI anchored serine-threonine rich protein" evidence="3">
    <location>
        <begin position="18"/>
        <end position="162"/>
    </location>
</feature>
<evidence type="ECO:0000256" key="2">
    <source>
        <dbReference type="SAM" id="Phobius"/>
    </source>
</evidence>
<dbReference type="OrthoDB" id="2507140at2759"/>
<gene>
    <name evidence="5" type="ORF">K489DRAFT_433703</name>
</gene>
<reference evidence="5" key="1">
    <citation type="submission" date="2020-01" db="EMBL/GenBank/DDBJ databases">
        <authorList>
            <consortium name="DOE Joint Genome Institute"/>
            <person name="Haridas S."/>
            <person name="Albert R."/>
            <person name="Binder M."/>
            <person name="Bloem J."/>
            <person name="Labutti K."/>
            <person name="Salamov A."/>
            <person name="Andreopoulos B."/>
            <person name="Baker S.E."/>
            <person name="Barry K."/>
            <person name="Bills G."/>
            <person name="Bluhm B.H."/>
            <person name="Cannon C."/>
            <person name="Castanera R."/>
            <person name="Culley D.E."/>
            <person name="Daum C."/>
            <person name="Ezra D."/>
            <person name="Gonzalez J.B."/>
            <person name="Henrissat B."/>
            <person name="Kuo A."/>
            <person name="Liang C."/>
            <person name="Lipzen A."/>
            <person name="Lutzoni F."/>
            <person name="Magnuson J."/>
            <person name="Mondo S."/>
            <person name="Nolan M."/>
            <person name="Ohm R."/>
            <person name="Pangilinan J."/>
            <person name="Park H.-J."/>
            <person name="Ramirez L."/>
            <person name="Alfaro M."/>
            <person name="Sun H."/>
            <person name="Tritt A."/>
            <person name="Yoshinaga Y."/>
            <person name="Zwiers L.-H."/>
            <person name="Turgeon B.G."/>
            <person name="Goodwin S.B."/>
            <person name="Spatafora J.W."/>
            <person name="Crous P.W."/>
            <person name="Grigoriev I.V."/>
        </authorList>
    </citation>
    <scope>NUCLEOTIDE SEQUENCE</scope>
    <source>
        <strain evidence="5">CBS 342.82</strain>
    </source>
</reference>
<feature type="signal peptide" evidence="3">
    <location>
        <begin position="1"/>
        <end position="17"/>
    </location>
</feature>
<reference evidence="5" key="3">
    <citation type="submission" date="2025-08" db="UniProtKB">
        <authorList>
            <consortium name="RefSeq"/>
        </authorList>
    </citation>
    <scope>IDENTIFICATION</scope>
    <source>
        <strain evidence="5">CBS 342.82</strain>
    </source>
</reference>
<accession>A0A6J3M067</accession>
<dbReference type="Proteomes" id="UP000504637">
    <property type="component" value="Unplaced"/>
</dbReference>
<evidence type="ECO:0008006" key="6">
    <source>
        <dbReference type="Google" id="ProtNLM"/>
    </source>
</evidence>
<organism evidence="5">
    <name type="scientific">Dissoconium aciculare CBS 342.82</name>
    <dbReference type="NCBI Taxonomy" id="1314786"/>
    <lineage>
        <taxon>Eukaryota</taxon>
        <taxon>Fungi</taxon>
        <taxon>Dikarya</taxon>
        <taxon>Ascomycota</taxon>
        <taxon>Pezizomycotina</taxon>
        <taxon>Dothideomycetes</taxon>
        <taxon>Dothideomycetidae</taxon>
        <taxon>Mycosphaerellales</taxon>
        <taxon>Dissoconiaceae</taxon>
        <taxon>Dissoconium</taxon>
    </lineage>
</organism>
<feature type="region of interest" description="Disordered" evidence="1">
    <location>
        <begin position="107"/>
        <end position="139"/>
    </location>
</feature>
<dbReference type="RefSeq" id="XP_033457318.1">
    <property type="nucleotide sequence ID" value="XM_033608527.1"/>
</dbReference>
<sequence length="162" mass="16490">MYASAILFAAAASLVAAQTSSSSGPVSGCGSQIDIIIQTCVATEKAQLDNCKPNDWDCLCEQSNNVLTCYNNCPSDPNRFGVEQTKVSYCNAAKAYPTHATTTILSSTTTSSNTASRTSTSSTNAINAVSPSPSSPTHTGAATVLLAPAGAVVAIFGALALF</sequence>
<feature type="transmembrane region" description="Helical" evidence="2">
    <location>
        <begin position="140"/>
        <end position="161"/>
    </location>
</feature>
<name>A0A6J3M067_9PEZI</name>
<proteinExistence type="predicted"/>
<keyword evidence="4" id="KW-1185">Reference proteome</keyword>
<feature type="compositionally biased region" description="Low complexity" evidence="1">
    <location>
        <begin position="107"/>
        <end position="130"/>
    </location>
</feature>
<keyword evidence="2" id="KW-0812">Transmembrane</keyword>
<keyword evidence="2" id="KW-0472">Membrane</keyword>